<feature type="compositionally biased region" description="Basic residues" evidence="1">
    <location>
        <begin position="642"/>
        <end position="652"/>
    </location>
</feature>
<evidence type="ECO:0000313" key="2">
    <source>
        <dbReference type="EMBL" id="CAA9471220.1"/>
    </source>
</evidence>
<dbReference type="EMBL" id="CADCVO010000073">
    <property type="protein sequence ID" value="CAA9471220.1"/>
    <property type="molecule type" value="Genomic_DNA"/>
</dbReference>
<name>A0A6J4RM16_9ACTN</name>
<feature type="compositionally biased region" description="Basic residues" evidence="1">
    <location>
        <begin position="179"/>
        <end position="190"/>
    </location>
</feature>
<gene>
    <name evidence="2" type="ORF">AVDCRST_MAG13-486</name>
</gene>
<feature type="region of interest" description="Disordered" evidence="1">
    <location>
        <begin position="39"/>
        <end position="61"/>
    </location>
</feature>
<feature type="compositionally biased region" description="Basic and acidic residues" evidence="1">
    <location>
        <begin position="463"/>
        <end position="473"/>
    </location>
</feature>
<feature type="region of interest" description="Disordered" evidence="1">
    <location>
        <begin position="408"/>
        <end position="714"/>
    </location>
</feature>
<feature type="compositionally biased region" description="Basic and acidic residues" evidence="1">
    <location>
        <begin position="223"/>
        <end position="232"/>
    </location>
</feature>
<feature type="compositionally biased region" description="Basic residues" evidence="1">
    <location>
        <begin position="566"/>
        <end position="595"/>
    </location>
</feature>
<feature type="non-terminal residue" evidence="2">
    <location>
        <position position="1"/>
    </location>
</feature>
<feature type="compositionally biased region" description="Low complexity" evidence="1">
    <location>
        <begin position="442"/>
        <end position="460"/>
    </location>
</feature>
<dbReference type="GO" id="GO:0004823">
    <property type="term" value="F:leucine-tRNA ligase activity"/>
    <property type="evidence" value="ECO:0007669"/>
    <property type="project" value="UniProtKB-EC"/>
</dbReference>
<dbReference type="EC" id="6.1.1.4" evidence="2"/>
<feature type="compositionally biased region" description="Basic residues" evidence="1">
    <location>
        <begin position="152"/>
        <end position="167"/>
    </location>
</feature>
<keyword evidence="2" id="KW-0030">Aminoacyl-tRNA synthetase</keyword>
<feature type="non-terminal residue" evidence="2">
    <location>
        <position position="714"/>
    </location>
</feature>
<feature type="compositionally biased region" description="Low complexity" evidence="1">
    <location>
        <begin position="661"/>
        <end position="693"/>
    </location>
</feature>
<feature type="compositionally biased region" description="Gly residues" evidence="1">
    <location>
        <begin position="121"/>
        <end position="133"/>
    </location>
</feature>
<evidence type="ECO:0000256" key="1">
    <source>
        <dbReference type="SAM" id="MobiDB-lite"/>
    </source>
</evidence>
<feature type="region of interest" description="Disordered" evidence="1">
    <location>
        <begin position="89"/>
        <end position="310"/>
    </location>
</feature>
<feature type="compositionally biased region" description="Basic residues" evidence="1">
    <location>
        <begin position="233"/>
        <end position="285"/>
    </location>
</feature>
<proteinExistence type="predicted"/>
<feature type="compositionally biased region" description="Basic residues" evidence="1">
    <location>
        <begin position="483"/>
        <end position="509"/>
    </location>
</feature>
<sequence length="714" mass="77170">PAAVPRVGRLRRLVPRVRHARAALLPLDAVDLPAAVQARPGLPQGRGGQLVSERRHGARQRAGHRRALRALRLRGGGPPARAVVLPDHGLRRPAAGGPGHHRVARARQDDAAQLDRPVPGRRGGLPVRGGRGGLSRLHDPPGHALRGDVLRPRARAPRHRAARRRHGAGGGGPGLRQPRAVRGRRGARRRGQAEDGRLPRPARRQSGQRRAAADVRRRLRPHGVRDGRDHGGPRARRARLRLRRGLRPARAPRRRGARRLRRRRRAAVHGRRSARQLASRLRRPAQPRGAGADRHLARRGGQGPRLGQLPPARLAAVPPALLGLSHPGRALRALRDRGGPGGPAPRAAARRRGLRPQGPLAARRGRGLGGHDLPRLRRSRPPRDGHDGHLRGLLVVLPALLRRAERRGGLGSRGAARVDARRSVHRRGRARDPAPALRPVLRQGPGRPGAPGRAGAVRPALHAGDDHQGRGEDVQVPGQRRLPAGHRRPVRRRHRPGVHPVHRAARPGRRLVGPEHQGRLRPPAAAVDARRPGRRRPRRGRDAARRAGGRGPEARPQGALGDRRGHAGHARPLRLQHRHRARHGARQHLLRRRRGAAGPGSAGAALRAGHRGVPRLPVRAARRLGRLPPAHRGARVGAALARGRRGLPRRGQLRAGGAGQRQGARPGAGTVAGHAGRAQGPGPPGAQRGPAPQRARHRQGDRRAGQARQPRRPL</sequence>
<keyword evidence="2" id="KW-0436">Ligase</keyword>
<organism evidence="2">
    <name type="scientific">uncultured Solirubrobacteraceae bacterium</name>
    <dbReference type="NCBI Taxonomy" id="1162706"/>
    <lineage>
        <taxon>Bacteria</taxon>
        <taxon>Bacillati</taxon>
        <taxon>Actinomycetota</taxon>
        <taxon>Thermoleophilia</taxon>
        <taxon>Solirubrobacterales</taxon>
        <taxon>Solirubrobacteraceae</taxon>
        <taxon>environmental samples</taxon>
    </lineage>
</organism>
<protein>
    <submittedName>
        <fullName evidence="2">Leucyl-tRNA synthetase</fullName>
        <ecNumber evidence="2">6.1.1.4</ecNumber>
    </submittedName>
</protein>
<feature type="compositionally biased region" description="Basic and acidic residues" evidence="1">
    <location>
        <begin position="136"/>
        <end position="151"/>
    </location>
</feature>
<dbReference type="AlphaFoldDB" id="A0A6J4RM16"/>
<accession>A0A6J4RM16</accession>
<feature type="compositionally biased region" description="Low complexity" evidence="1">
    <location>
        <begin position="626"/>
        <end position="641"/>
    </location>
</feature>
<reference evidence="2" key="1">
    <citation type="submission" date="2020-02" db="EMBL/GenBank/DDBJ databases">
        <authorList>
            <person name="Meier V. D."/>
        </authorList>
    </citation>
    <scope>NUCLEOTIDE SEQUENCE</scope>
    <source>
        <strain evidence="2">AVDCRST_MAG13</strain>
    </source>
</reference>
<feature type="region of interest" description="Disordered" evidence="1">
    <location>
        <begin position="332"/>
        <end position="389"/>
    </location>
</feature>